<accession>I3UZT6</accession>
<dbReference type="HOGENOM" id="CLU_2882557_0_0_6"/>
<gene>
    <name evidence="1" type="ORF">YSA_07834</name>
</gene>
<organism evidence="1 2">
    <name type="scientific">Pseudomonas putida ND6</name>
    <dbReference type="NCBI Taxonomy" id="231023"/>
    <lineage>
        <taxon>Bacteria</taxon>
        <taxon>Pseudomonadati</taxon>
        <taxon>Pseudomonadota</taxon>
        <taxon>Gammaproteobacteria</taxon>
        <taxon>Pseudomonadales</taxon>
        <taxon>Pseudomonadaceae</taxon>
        <taxon>Pseudomonas</taxon>
    </lineage>
</organism>
<evidence type="ECO:0000313" key="1">
    <source>
        <dbReference type="EMBL" id="AFK71007.1"/>
    </source>
</evidence>
<dbReference type="EMBL" id="CP003588">
    <property type="protein sequence ID" value="AFK71007.1"/>
    <property type="molecule type" value="Genomic_DNA"/>
</dbReference>
<evidence type="ECO:0000313" key="2">
    <source>
        <dbReference type="Proteomes" id="UP000005268"/>
    </source>
</evidence>
<reference evidence="1 2" key="1">
    <citation type="journal article" date="2012" name="J. Bacteriol.">
        <title>Complete Genome Sequence of the Naphthalene-Degrading Pseudomonas putida Strain ND6.</title>
        <authorList>
            <person name="Li S."/>
            <person name="Zhao H."/>
            <person name="Li Y."/>
            <person name="Niu S."/>
            <person name="Cai B."/>
        </authorList>
    </citation>
    <scope>NUCLEOTIDE SEQUENCE [LARGE SCALE GENOMIC DNA]</scope>
    <source>
        <strain evidence="1 2">ND6</strain>
    </source>
</reference>
<name>I3UZT6_PSEPU</name>
<protein>
    <submittedName>
        <fullName evidence="1">Uncharacterized protein</fullName>
    </submittedName>
</protein>
<proteinExistence type="predicted"/>
<dbReference type="KEGG" id="ppi:YSA_07834"/>
<dbReference type="Proteomes" id="UP000005268">
    <property type="component" value="Chromosome"/>
</dbReference>
<sequence length="63" mass="6911">MFMKIDYSNPLSKAFTTEHKGMTLADASPKTLLKKLKSALFNLANPPCSPGWAHICGSGGWNW</sequence>
<dbReference type="AlphaFoldDB" id="I3UZT6"/>